<evidence type="ECO:0000313" key="10">
    <source>
        <dbReference type="EMBL" id="VVT46944.1"/>
    </source>
</evidence>
<keyword evidence="7" id="KW-0449">Lipoprotein</keyword>
<dbReference type="InterPro" id="IPR046936">
    <property type="entry name" value="BIM1-like"/>
</dbReference>
<evidence type="ECO:0000256" key="5">
    <source>
        <dbReference type="ARBA" id="ARBA00023136"/>
    </source>
</evidence>
<dbReference type="InterPro" id="IPR046530">
    <property type="entry name" value="BIM1-like_dom"/>
</dbReference>
<evidence type="ECO:0000256" key="3">
    <source>
        <dbReference type="ARBA" id="ARBA00022622"/>
    </source>
</evidence>
<feature type="signal peptide" evidence="8">
    <location>
        <begin position="1"/>
        <end position="21"/>
    </location>
</feature>
<evidence type="ECO:0000256" key="2">
    <source>
        <dbReference type="ARBA" id="ARBA00022475"/>
    </source>
</evidence>
<evidence type="ECO:0000256" key="8">
    <source>
        <dbReference type="SAM" id="SignalP"/>
    </source>
</evidence>
<dbReference type="GeneID" id="43580287"/>
<evidence type="ECO:0000259" key="9">
    <source>
        <dbReference type="Pfam" id="PF20238"/>
    </source>
</evidence>
<feature type="chain" id="PRO_5023130225" description="Copper acquisition factor BIM1-like domain-containing protein" evidence="8">
    <location>
        <begin position="22"/>
        <end position="251"/>
    </location>
</feature>
<keyword evidence="4 8" id="KW-0732">Signal</keyword>
<dbReference type="EMBL" id="CABVLU010000001">
    <property type="protein sequence ID" value="VVT46944.1"/>
    <property type="molecule type" value="Genomic_DNA"/>
</dbReference>
<dbReference type="CDD" id="cd21176">
    <property type="entry name" value="LPMO_auxiliary-like"/>
    <property type="match status" value="1"/>
</dbReference>
<evidence type="ECO:0000256" key="6">
    <source>
        <dbReference type="ARBA" id="ARBA00023180"/>
    </source>
</evidence>
<organism evidence="10 11">
    <name type="scientific">Magnusiomyces paraingens</name>
    <dbReference type="NCBI Taxonomy" id="2606893"/>
    <lineage>
        <taxon>Eukaryota</taxon>
        <taxon>Fungi</taxon>
        <taxon>Dikarya</taxon>
        <taxon>Ascomycota</taxon>
        <taxon>Saccharomycotina</taxon>
        <taxon>Dipodascomycetes</taxon>
        <taxon>Dipodascales</taxon>
        <taxon>Dipodascaceae</taxon>
        <taxon>Magnusiomyces</taxon>
    </lineage>
</organism>
<dbReference type="Pfam" id="PF20238">
    <property type="entry name" value="BIM1-like_dom"/>
    <property type="match status" value="1"/>
</dbReference>
<dbReference type="PANTHER" id="PTHR34992">
    <property type="entry name" value="HYPHAL ANASTAMOSIS-7 PROTEIN"/>
    <property type="match status" value="1"/>
</dbReference>
<dbReference type="RefSeq" id="XP_031852078.1">
    <property type="nucleotide sequence ID" value="XM_031996187.1"/>
</dbReference>
<keyword evidence="11" id="KW-1185">Reference proteome</keyword>
<accession>A0A5E8B631</accession>
<dbReference type="Proteomes" id="UP000398389">
    <property type="component" value="Unassembled WGS sequence"/>
</dbReference>
<gene>
    <name evidence="10" type="ORF">SAPINGB_P001465</name>
</gene>
<comment type="subcellular location">
    <subcellularLocation>
        <location evidence="1">Cell membrane</location>
        <topology evidence="1">Lipid-anchor</topology>
        <topology evidence="1">GPI-anchor</topology>
    </subcellularLocation>
</comment>
<keyword evidence="2" id="KW-1003">Cell membrane</keyword>
<evidence type="ECO:0000313" key="11">
    <source>
        <dbReference type="Proteomes" id="UP000398389"/>
    </source>
</evidence>
<protein>
    <recommendedName>
        <fullName evidence="9">Copper acquisition factor BIM1-like domain-containing protein</fullName>
    </recommendedName>
</protein>
<sequence>MKLSSTFIAASIPFLTSLVSAQDHGEEYAQTMGPVAFLWPPDRDWTEASENTAPCGSGASITNRTIFPLTGGHVLLVAQDEAWDVKVAISYKSNPTSMNDFQDWFSANLTNDLDTAHMCYSTPNVLSSVKEGDYGTIQLVYNALDGTSNISHYACADVEFVELENFVQNGYSSFCFNTTEEETAPSDTPSGVDDSSANSVASSVAGSTSTASIGAASTSSASASATSSKNDASSYAFSGFVAIAGVIAAMV</sequence>
<evidence type="ECO:0000256" key="1">
    <source>
        <dbReference type="ARBA" id="ARBA00004609"/>
    </source>
</evidence>
<dbReference type="GO" id="GO:0005886">
    <property type="term" value="C:plasma membrane"/>
    <property type="evidence" value="ECO:0007669"/>
    <property type="project" value="UniProtKB-SubCell"/>
</dbReference>
<dbReference type="OrthoDB" id="2587363at2759"/>
<keyword evidence="5" id="KW-0472">Membrane</keyword>
<name>A0A5E8B631_9ASCO</name>
<keyword evidence="6" id="KW-0325">Glycoprotein</keyword>
<evidence type="ECO:0000256" key="4">
    <source>
        <dbReference type="ARBA" id="ARBA00022729"/>
    </source>
</evidence>
<dbReference type="AlphaFoldDB" id="A0A5E8B631"/>
<proteinExistence type="predicted"/>
<feature type="domain" description="Copper acquisition factor BIM1-like" evidence="9">
    <location>
        <begin position="32"/>
        <end position="180"/>
    </location>
</feature>
<dbReference type="GO" id="GO:0098552">
    <property type="term" value="C:side of membrane"/>
    <property type="evidence" value="ECO:0007669"/>
    <property type="project" value="UniProtKB-KW"/>
</dbReference>
<keyword evidence="3" id="KW-0336">GPI-anchor</keyword>
<dbReference type="PANTHER" id="PTHR34992:SF5">
    <property type="entry name" value="ANCHORED PROTEIN, PUTATIVE (AFU_ORTHOLOGUE AFUA_6G02800)-RELATED"/>
    <property type="match status" value="1"/>
</dbReference>
<evidence type="ECO:0000256" key="7">
    <source>
        <dbReference type="ARBA" id="ARBA00023288"/>
    </source>
</evidence>
<reference evidence="10 11" key="1">
    <citation type="submission" date="2019-09" db="EMBL/GenBank/DDBJ databases">
        <authorList>
            <person name="Brejova B."/>
        </authorList>
    </citation>
    <scope>NUCLEOTIDE SEQUENCE [LARGE SCALE GENOMIC DNA]</scope>
</reference>